<dbReference type="Proteomes" id="UP001215280">
    <property type="component" value="Unassembled WGS sequence"/>
</dbReference>
<evidence type="ECO:0008006" key="3">
    <source>
        <dbReference type="Google" id="ProtNLM"/>
    </source>
</evidence>
<dbReference type="AlphaFoldDB" id="A0AAD7MPX6"/>
<feature type="non-terminal residue" evidence="1">
    <location>
        <position position="160"/>
    </location>
</feature>
<organism evidence="1 2">
    <name type="scientific">Mycena maculata</name>
    <dbReference type="NCBI Taxonomy" id="230809"/>
    <lineage>
        <taxon>Eukaryota</taxon>
        <taxon>Fungi</taxon>
        <taxon>Dikarya</taxon>
        <taxon>Basidiomycota</taxon>
        <taxon>Agaricomycotina</taxon>
        <taxon>Agaricomycetes</taxon>
        <taxon>Agaricomycetidae</taxon>
        <taxon>Agaricales</taxon>
        <taxon>Marasmiineae</taxon>
        <taxon>Mycenaceae</taxon>
        <taxon>Mycena</taxon>
    </lineage>
</organism>
<gene>
    <name evidence="1" type="ORF">DFH07DRAFT_236031</name>
</gene>
<keyword evidence="2" id="KW-1185">Reference proteome</keyword>
<reference evidence="1" key="1">
    <citation type="submission" date="2023-03" db="EMBL/GenBank/DDBJ databases">
        <title>Massive genome expansion in bonnet fungi (Mycena s.s.) driven by repeated elements and novel gene families across ecological guilds.</title>
        <authorList>
            <consortium name="Lawrence Berkeley National Laboratory"/>
            <person name="Harder C.B."/>
            <person name="Miyauchi S."/>
            <person name="Viragh M."/>
            <person name="Kuo A."/>
            <person name="Thoen E."/>
            <person name="Andreopoulos B."/>
            <person name="Lu D."/>
            <person name="Skrede I."/>
            <person name="Drula E."/>
            <person name="Henrissat B."/>
            <person name="Morin E."/>
            <person name="Kohler A."/>
            <person name="Barry K."/>
            <person name="LaButti K."/>
            <person name="Morin E."/>
            <person name="Salamov A."/>
            <person name="Lipzen A."/>
            <person name="Mereny Z."/>
            <person name="Hegedus B."/>
            <person name="Baldrian P."/>
            <person name="Stursova M."/>
            <person name="Weitz H."/>
            <person name="Taylor A."/>
            <person name="Grigoriev I.V."/>
            <person name="Nagy L.G."/>
            <person name="Martin F."/>
            <person name="Kauserud H."/>
        </authorList>
    </citation>
    <scope>NUCLEOTIDE SEQUENCE</scope>
    <source>
        <strain evidence="1">CBHHK188m</strain>
    </source>
</reference>
<dbReference type="EMBL" id="JARJLG010000217">
    <property type="protein sequence ID" value="KAJ7726696.1"/>
    <property type="molecule type" value="Genomic_DNA"/>
</dbReference>
<proteinExistence type="predicted"/>
<comment type="caution">
    <text evidence="1">The sequence shown here is derived from an EMBL/GenBank/DDBJ whole genome shotgun (WGS) entry which is preliminary data.</text>
</comment>
<evidence type="ECO:0000313" key="2">
    <source>
        <dbReference type="Proteomes" id="UP001215280"/>
    </source>
</evidence>
<protein>
    <recommendedName>
        <fullName evidence="3">SAM domain-containing protein</fullName>
    </recommendedName>
</protein>
<name>A0AAD7MPX6_9AGAR</name>
<evidence type="ECO:0000313" key="1">
    <source>
        <dbReference type="EMBL" id="KAJ7726696.1"/>
    </source>
</evidence>
<accession>A0AAD7MPX6</accession>
<sequence length="160" mass="16848">VISSAVLPTKHCESKTASSAESVIATGDETLRMCFNTIVGGRGGRGGSGGLIGGAGGVGEGIQLPQFPSIFPGQGHSPTPLLSFESDLPTLTVAEFGQRYQLSLTICLLLEDQGFETAGALFEVDEKALRRAGLKRGHIAEIRRALKDFLREHGILPTKS</sequence>